<dbReference type="RefSeq" id="WP_207362806.1">
    <property type="nucleotide sequence ID" value="NZ_JAFMYV010000001.1"/>
</dbReference>
<dbReference type="InterPro" id="IPR013324">
    <property type="entry name" value="RNA_pol_sigma_r3/r4-like"/>
</dbReference>
<dbReference type="AlphaFoldDB" id="A0A939K1H1"/>
<dbReference type="PANTHER" id="PTHR47756">
    <property type="entry name" value="BLL6612 PROTEIN-RELATED"/>
    <property type="match status" value="1"/>
</dbReference>
<dbReference type="Proteomes" id="UP000664034">
    <property type="component" value="Unassembled WGS sequence"/>
</dbReference>
<evidence type="ECO:0000259" key="1">
    <source>
        <dbReference type="Pfam" id="PF04542"/>
    </source>
</evidence>
<gene>
    <name evidence="3" type="ORF">J2I47_01660</name>
</gene>
<dbReference type="EMBL" id="JAFMYV010000001">
    <property type="protein sequence ID" value="MBO0935244.1"/>
    <property type="molecule type" value="Genomic_DNA"/>
</dbReference>
<feature type="domain" description="DUF6596" evidence="2">
    <location>
        <begin position="186"/>
        <end position="299"/>
    </location>
</feature>
<sequence>MEDAQESLRQVFQQEFTRLVAVISRRFGLQHIELAEDIVGETFLLAAETWGVRGLPANPTAWLYTVAKQKAIYQFRRRKLLNDKVIPELVAQRTQDDEWDDLSFSTKTIRDSQLQMLFAICTPLIADEAQIGLALRILCGFGIDEIAEAFLTNRETINKRLFRAKEKLRAAGITMNLPTDHELVSRLDTVLRVIYLLFNEGYYSSTQNRSLQKDVCLEAMRLGVMLTDYEQTDSPKTNALLALMCFHASRFEARHGGAPHGGAPHGGFEGVLLLYEQQNDALWDRALIRQGFVYLERAMQGNDLSTYHLEARIASWHCVKDDTPEKWTAILDLYNQLLLLNKSPSAALNRVYALYKVAGQAAALAAAKQLRMDSNHLYFTLLGELYRETDTAQAAACFQRAYALAKTQTDRQTIQQKLDELR</sequence>
<name>A0A939K1H1_9BACT</name>
<dbReference type="InterPro" id="IPR007627">
    <property type="entry name" value="RNA_pol_sigma70_r2"/>
</dbReference>
<organism evidence="3 4">
    <name type="scientific">Fibrella rubiginis</name>
    <dbReference type="NCBI Taxonomy" id="2817060"/>
    <lineage>
        <taxon>Bacteria</taxon>
        <taxon>Pseudomonadati</taxon>
        <taxon>Bacteroidota</taxon>
        <taxon>Cytophagia</taxon>
        <taxon>Cytophagales</taxon>
        <taxon>Spirosomataceae</taxon>
        <taxon>Fibrella</taxon>
    </lineage>
</organism>
<dbReference type="PANTHER" id="PTHR47756:SF2">
    <property type="entry name" value="BLL6612 PROTEIN"/>
    <property type="match status" value="1"/>
</dbReference>
<accession>A0A939K1H1</accession>
<dbReference type="Gene3D" id="1.10.1740.10">
    <property type="match status" value="1"/>
</dbReference>
<evidence type="ECO:0000259" key="2">
    <source>
        <dbReference type="Pfam" id="PF20239"/>
    </source>
</evidence>
<dbReference type="Pfam" id="PF20239">
    <property type="entry name" value="DUF6596"/>
    <property type="match status" value="1"/>
</dbReference>
<dbReference type="Pfam" id="PF04542">
    <property type="entry name" value="Sigma70_r2"/>
    <property type="match status" value="1"/>
</dbReference>
<feature type="domain" description="RNA polymerase sigma-70 region 2" evidence="1">
    <location>
        <begin position="17"/>
        <end position="79"/>
    </location>
</feature>
<dbReference type="GO" id="GO:0003700">
    <property type="term" value="F:DNA-binding transcription factor activity"/>
    <property type="evidence" value="ECO:0007669"/>
    <property type="project" value="InterPro"/>
</dbReference>
<dbReference type="InterPro" id="IPR013325">
    <property type="entry name" value="RNA_pol_sigma_r2"/>
</dbReference>
<dbReference type="SUPFAM" id="SSF88946">
    <property type="entry name" value="Sigma2 domain of RNA polymerase sigma factors"/>
    <property type="match status" value="1"/>
</dbReference>
<reference evidence="3" key="1">
    <citation type="submission" date="2021-03" db="EMBL/GenBank/DDBJ databases">
        <title>Fibrella sp. HMF5335 genome sequencing and assembly.</title>
        <authorList>
            <person name="Kang H."/>
            <person name="Kim H."/>
            <person name="Bae S."/>
            <person name="Joh K."/>
        </authorList>
    </citation>
    <scope>NUCLEOTIDE SEQUENCE</scope>
    <source>
        <strain evidence="3">HMF5335</strain>
    </source>
</reference>
<dbReference type="GO" id="GO:0006352">
    <property type="term" value="P:DNA-templated transcription initiation"/>
    <property type="evidence" value="ECO:0007669"/>
    <property type="project" value="InterPro"/>
</dbReference>
<keyword evidence="4" id="KW-1185">Reference proteome</keyword>
<evidence type="ECO:0000313" key="3">
    <source>
        <dbReference type="EMBL" id="MBO0935244.1"/>
    </source>
</evidence>
<proteinExistence type="predicted"/>
<dbReference type="SUPFAM" id="SSF88659">
    <property type="entry name" value="Sigma3 and sigma4 domains of RNA polymerase sigma factors"/>
    <property type="match status" value="1"/>
</dbReference>
<evidence type="ECO:0000313" key="4">
    <source>
        <dbReference type="Proteomes" id="UP000664034"/>
    </source>
</evidence>
<protein>
    <submittedName>
        <fullName evidence="3">RNA polymerase subunit sigma</fullName>
    </submittedName>
</protein>
<dbReference type="InterPro" id="IPR046531">
    <property type="entry name" value="DUF6596"/>
</dbReference>
<comment type="caution">
    <text evidence="3">The sequence shown here is derived from an EMBL/GenBank/DDBJ whole genome shotgun (WGS) entry which is preliminary data.</text>
</comment>